<dbReference type="InterPro" id="IPR041492">
    <property type="entry name" value="HAD_2"/>
</dbReference>
<evidence type="ECO:0000313" key="2">
    <source>
        <dbReference type="Proteomes" id="UP000286746"/>
    </source>
</evidence>
<dbReference type="RefSeq" id="WP_170251962.1">
    <property type="nucleotide sequence ID" value="NZ_BHZD01000001.1"/>
</dbReference>
<organism evidence="1 2">
    <name type="scientific">Streptomyces paromomycinus</name>
    <name type="common">Streptomyces rimosus subsp. paromomycinus</name>
    <dbReference type="NCBI Taxonomy" id="92743"/>
    <lineage>
        <taxon>Bacteria</taxon>
        <taxon>Bacillati</taxon>
        <taxon>Actinomycetota</taxon>
        <taxon>Actinomycetes</taxon>
        <taxon>Kitasatosporales</taxon>
        <taxon>Streptomycetaceae</taxon>
        <taxon>Streptomyces</taxon>
    </lineage>
</organism>
<dbReference type="PANTHER" id="PTHR18901:SF38">
    <property type="entry name" value="PSEUDOURIDINE-5'-PHOSPHATASE"/>
    <property type="match status" value="1"/>
</dbReference>
<dbReference type="PRINTS" id="PR00413">
    <property type="entry name" value="HADHALOGNASE"/>
</dbReference>
<protein>
    <submittedName>
        <fullName evidence="1">Hydrolase</fullName>
    </submittedName>
</protein>
<dbReference type="Proteomes" id="UP000286746">
    <property type="component" value="Unassembled WGS sequence"/>
</dbReference>
<reference evidence="1 2" key="1">
    <citation type="submission" date="2018-11" db="EMBL/GenBank/DDBJ databases">
        <title>Whole genome sequence of Streptomyces paromomycinus NBRC 15454(T).</title>
        <authorList>
            <person name="Komaki H."/>
            <person name="Tamura T."/>
        </authorList>
    </citation>
    <scope>NUCLEOTIDE SEQUENCE [LARGE SCALE GENOMIC DNA]</scope>
    <source>
        <strain evidence="1 2">NBRC 15454</strain>
    </source>
</reference>
<keyword evidence="2" id="KW-1185">Reference proteome</keyword>
<dbReference type="InterPro" id="IPR023198">
    <property type="entry name" value="PGP-like_dom2"/>
</dbReference>
<comment type="caution">
    <text evidence="1">The sequence shown here is derived from an EMBL/GenBank/DDBJ whole genome shotgun (WGS) entry which is preliminary data.</text>
</comment>
<keyword evidence="1" id="KW-0378">Hydrolase</keyword>
<dbReference type="InterPro" id="IPR023214">
    <property type="entry name" value="HAD_sf"/>
</dbReference>
<dbReference type="Pfam" id="PF13419">
    <property type="entry name" value="HAD_2"/>
    <property type="match status" value="1"/>
</dbReference>
<dbReference type="SFLD" id="SFLDG01129">
    <property type="entry name" value="C1.5:_HAD__Beta-PGM__Phosphata"/>
    <property type="match status" value="1"/>
</dbReference>
<dbReference type="NCBIfam" id="TIGR01509">
    <property type="entry name" value="HAD-SF-IA-v3"/>
    <property type="match status" value="1"/>
</dbReference>
<dbReference type="AlphaFoldDB" id="A0A401WDY1"/>
<evidence type="ECO:0000313" key="1">
    <source>
        <dbReference type="EMBL" id="GCD47564.1"/>
    </source>
</evidence>
<sequence>MPMATTPDSPAAVIFDLDGTLVDSQSAYLAAEQQALAHFGYHHFTAADHAEFVGVGMREMWQRVVATRRVAAGADELLELSNRLYLAGMRRSVPLHRGTVHLAELLHEAGVPLAVASGSSRQVIDTVLTAGRLDRLFSVCVSAEDVPRGKPDPAVFLEAARRLSVPADACVVVEDATAGVVAALRAGMRCIAVTGAAARGCPQAVRSGRLLTVEHTDFDAPELLRRIGAAKTVTAPRARKTPG</sequence>
<dbReference type="Gene3D" id="3.40.50.1000">
    <property type="entry name" value="HAD superfamily/HAD-like"/>
    <property type="match status" value="1"/>
</dbReference>
<name>A0A401WDY1_STREY</name>
<dbReference type="SFLD" id="SFLDG01135">
    <property type="entry name" value="C1.5.6:_HAD__Beta-PGM__Phospha"/>
    <property type="match status" value="1"/>
</dbReference>
<dbReference type="Gene3D" id="1.10.150.240">
    <property type="entry name" value="Putative phosphatase, domain 2"/>
    <property type="match status" value="1"/>
</dbReference>
<dbReference type="GO" id="GO:0016787">
    <property type="term" value="F:hydrolase activity"/>
    <property type="evidence" value="ECO:0007669"/>
    <property type="project" value="UniProtKB-KW"/>
</dbReference>
<dbReference type="SUPFAM" id="SSF56784">
    <property type="entry name" value="HAD-like"/>
    <property type="match status" value="1"/>
</dbReference>
<accession>A0A401WDY1</accession>
<dbReference type="PANTHER" id="PTHR18901">
    <property type="entry name" value="2-DEOXYGLUCOSE-6-PHOSPHATE PHOSPHATASE 2"/>
    <property type="match status" value="1"/>
</dbReference>
<gene>
    <name evidence="1" type="ORF">GKJPGBOP_07334</name>
</gene>
<dbReference type="SFLD" id="SFLDS00003">
    <property type="entry name" value="Haloacid_Dehalogenase"/>
    <property type="match status" value="1"/>
</dbReference>
<dbReference type="InterPro" id="IPR006439">
    <property type="entry name" value="HAD-SF_hydro_IA"/>
</dbReference>
<dbReference type="InterPro" id="IPR036412">
    <property type="entry name" value="HAD-like_sf"/>
</dbReference>
<proteinExistence type="predicted"/>
<dbReference type="EMBL" id="BHZD01000001">
    <property type="protein sequence ID" value="GCD47564.1"/>
    <property type="molecule type" value="Genomic_DNA"/>
</dbReference>